<evidence type="ECO:0000313" key="1">
    <source>
        <dbReference type="EMBL" id="KAL3529330.1"/>
    </source>
</evidence>
<reference evidence="1 2" key="1">
    <citation type="submission" date="2024-11" db="EMBL/GenBank/DDBJ databases">
        <title>A near-complete genome assembly of Cinchona calisaya.</title>
        <authorList>
            <person name="Lian D.C."/>
            <person name="Zhao X.W."/>
            <person name="Wei L."/>
        </authorList>
    </citation>
    <scope>NUCLEOTIDE SEQUENCE [LARGE SCALE GENOMIC DNA]</scope>
    <source>
        <tissue evidence="1">Nenye</tissue>
    </source>
</reference>
<proteinExistence type="predicted"/>
<keyword evidence="2" id="KW-1185">Reference proteome</keyword>
<dbReference type="AlphaFoldDB" id="A0ABD3AFK7"/>
<sequence>MVVRENATYISIAGKIDINCAATQGKKCVAVVRAATNAAAAPNRAIGMAVAPSDYVVGIAAAGKTITEAALALEHTSHAAAPRIAIYATAVGHDLVEDDSRTRDLVIGIAVYNAVTGEIGVDVARACTVDVASTQENIIDLGAAQGFDIDVAATCYPSVGNFIARKHALSAAVAQKILVDVSAIDEVTVDASATPDCAIDVVAQQRKRDATPAVGEAVVDVAAAKEFAIVDATTREIDDGTATSPKCLVIDPRKHQGHDKANAIDENSFVEGDSHLTSISCSSPRMKSLKSNGLEVKMVIGLPAQNICKRGKGIHGKKNFIHDVVKSHLLDLDTNDLVDDDGEFNCARRCEMI</sequence>
<organism evidence="1 2">
    <name type="scientific">Cinchona calisaya</name>
    <dbReference type="NCBI Taxonomy" id="153742"/>
    <lineage>
        <taxon>Eukaryota</taxon>
        <taxon>Viridiplantae</taxon>
        <taxon>Streptophyta</taxon>
        <taxon>Embryophyta</taxon>
        <taxon>Tracheophyta</taxon>
        <taxon>Spermatophyta</taxon>
        <taxon>Magnoliopsida</taxon>
        <taxon>eudicotyledons</taxon>
        <taxon>Gunneridae</taxon>
        <taxon>Pentapetalae</taxon>
        <taxon>asterids</taxon>
        <taxon>lamiids</taxon>
        <taxon>Gentianales</taxon>
        <taxon>Rubiaceae</taxon>
        <taxon>Cinchonoideae</taxon>
        <taxon>Cinchoneae</taxon>
        <taxon>Cinchona</taxon>
    </lineage>
</organism>
<protein>
    <submittedName>
        <fullName evidence="1">Uncharacterized protein</fullName>
    </submittedName>
</protein>
<evidence type="ECO:0000313" key="2">
    <source>
        <dbReference type="Proteomes" id="UP001630127"/>
    </source>
</evidence>
<name>A0ABD3AFK7_9GENT</name>
<dbReference type="Proteomes" id="UP001630127">
    <property type="component" value="Unassembled WGS sequence"/>
</dbReference>
<dbReference type="EMBL" id="JBJUIK010000004">
    <property type="protein sequence ID" value="KAL3529330.1"/>
    <property type="molecule type" value="Genomic_DNA"/>
</dbReference>
<gene>
    <name evidence="1" type="ORF">ACH5RR_008652</name>
</gene>
<accession>A0ABD3AFK7</accession>
<comment type="caution">
    <text evidence="1">The sequence shown here is derived from an EMBL/GenBank/DDBJ whole genome shotgun (WGS) entry which is preliminary data.</text>
</comment>